<dbReference type="EMBL" id="BASM01000038">
    <property type="protein sequence ID" value="GAD27971.1"/>
    <property type="molecule type" value="Genomic_DNA"/>
</dbReference>
<dbReference type="RefSeq" id="WP_035730461.1">
    <property type="nucleotide sequence ID" value="NZ_BASM01000038.1"/>
</dbReference>
<dbReference type="InterPro" id="IPR006311">
    <property type="entry name" value="TAT_signal"/>
</dbReference>
<dbReference type="NCBIfam" id="TIGR01409">
    <property type="entry name" value="TAT_signal_seq"/>
    <property type="match status" value="1"/>
</dbReference>
<evidence type="ECO:0008006" key="3">
    <source>
        <dbReference type="Google" id="ProtNLM"/>
    </source>
</evidence>
<dbReference type="PROSITE" id="PS51318">
    <property type="entry name" value="TAT"/>
    <property type="match status" value="1"/>
</dbReference>
<dbReference type="Proteomes" id="UP000018209">
    <property type="component" value="Unassembled WGS sequence"/>
</dbReference>
<organism evidence="1 2">
    <name type="scientific">Gluconobacter thailandicus NBRC 3257</name>
    <dbReference type="NCBI Taxonomy" id="1381097"/>
    <lineage>
        <taxon>Bacteria</taxon>
        <taxon>Pseudomonadati</taxon>
        <taxon>Pseudomonadota</taxon>
        <taxon>Alphaproteobacteria</taxon>
        <taxon>Acetobacterales</taxon>
        <taxon>Acetobacteraceae</taxon>
        <taxon>Gluconobacter</taxon>
    </lineage>
</organism>
<gene>
    <name evidence="1" type="ORF">NBRC3257_2970</name>
</gene>
<name>A0ABQ0J0I2_GLUTH</name>
<proteinExistence type="predicted"/>
<evidence type="ECO:0000313" key="1">
    <source>
        <dbReference type="EMBL" id="GAD27971.1"/>
    </source>
</evidence>
<comment type="caution">
    <text evidence="1">The sequence shown here is derived from an EMBL/GenBank/DDBJ whole genome shotgun (WGS) entry which is preliminary data.</text>
</comment>
<protein>
    <recommendedName>
        <fullName evidence="3">Twin-arginine translocation signal domain-containing protein</fullName>
    </recommendedName>
</protein>
<sequence length="183" mass="18239">MIGNRRSFLKVLASGSALGVLGACTVTTSGQLTIVTLNVAKVKAYGTAGINAVTTILSLAAVSSAVGAPAMAIIEASGAALQAALTAFSNAAGSSTTVTYDSTCLKTQVDSLLTDLQNVTSLLGNAVSQASTAVPGSTLANANTVISALKTVLSIFQGGLRIVSVSGPRMAEKEALRTLHVSL</sequence>
<dbReference type="InterPro" id="IPR019546">
    <property type="entry name" value="TAT_signal_bac_arc"/>
</dbReference>
<evidence type="ECO:0000313" key="2">
    <source>
        <dbReference type="Proteomes" id="UP000018209"/>
    </source>
</evidence>
<dbReference type="PROSITE" id="PS51257">
    <property type="entry name" value="PROKAR_LIPOPROTEIN"/>
    <property type="match status" value="1"/>
</dbReference>
<keyword evidence="2" id="KW-1185">Reference proteome</keyword>
<reference evidence="1 2" key="1">
    <citation type="submission" date="2013-08" db="EMBL/GenBank/DDBJ databases">
        <title>Gluconobacter thailandicus NBRC 3257 whole genome sequence.</title>
        <authorList>
            <person name="Matsutani M."/>
            <person name="Yakushi T."/>
            <person name="Matsushita K."/>
        </authorList>
    </citation>
    <scope>NUCLEOTIDE SEQUENCE [LARGE SCALE GENOMIC DNA]</scope>
    <source>
        <strain evidence="1 2">NBRC 3257</strain>
    </source>
</reference>
<accession>A0ABQ0J0I2</accession>